<keyword evidence="2 7" id="KW-0479">Metal-binding</keyword>
<dbReference type="GO" id="GO:0017172">
    <property type="term" value="F:cysteine dioxygenase activity"/>
    <property type="evidence" value="ECO:0007669"/>
    <property type="project" value="TreeGrafter"/>
</dbReference>
<organism evidence="8 9">
    <name type="scientific">Bordetella genomosp. 10</name>
    <dbReference type="NCBI Taxonomy" id="1416804"/>
    <lineage>
        <taxon>Bacteria</taxon>
        <taxon>Pseudomonadati</taxon>
        <taxon>Pseudomonadota</taxon>
        <taxon>Betaproteobacteria</taxon>
        <taxon>Burkholderiales</taxon>
        <taxon>Alcaligenaceae</taxon>
        <taxon>Bordetella</taxon>
    </lineage>
</organism>
<dbReference type="Pfam" id="PF05995">
    <property type="entry name" value="CDO_I"/>
    <property type="match status" value="1"/>
</dbReference>
<sequence length="184" mass="19920">MLTSTLAPASQTGRSALGGLVAAIGRAIETAPPEQLPQAVCDALRDRLPAAGLLSAQQRQGHADRYTRHILYAHPQGLFTIVALVWRPGQITPIHGHYTWCSYFILEGDMQEEHFAWDPATRCATRRGIVHRPQGDAAASHAGMEEIHRLRNDGAGTAISIHVYGVDGPRVSTHVNRIAELAPA</sequence>
<gene>
    <name evidence="8" type="ORF">CAL29_04365</name>
</gene>
<dbReference type="GO" id="GO:0008198">
    <property type="term" value="F:ferrous iron binding"/>
    <property type="evidence" value="ECO:0007669"/>
    <property type="project" value="TreeGrafter"/>
</dbReference>
<keyword evidence="4" id="KW-0560">Oxidoreductase</keyword>
<feature type="binding site" evidence="7">
    <location>
        <position position="95"/>
    </location>
    <ligand>
        <name>Fe cation</name>
        <dbReference type="ChEBI" id="CHEBI:24875"/>
        <note>catalytic</note>
    </ligand>
</feature>
<dbReference type="InterPro" id="IPR010300">
    <property type="entry name" value="CDO_1"/>
</dbReference>
<feature type="cross-link" description="3'-(S-cysteinyl)-tyrosine (Cys-Tyr)" evidence="6">
    <location>
        <begin position="101"/>
        <end position="164"/>
    </location>
</feature>
<comment type="similarity">
    <text evidence="1">Belongs to the cysteine dioxygenase family.</text>
</comment>
<dbReference type="CDD" id="cd10548">
    <property type="entry name" value="cupin_CDO"/>
    <property type="match status" value="1"/>
</dbReference>
<evidence type="ECO:0000256" key="3">
    <source>
        <dbReference type="ARBA" id="ARBA00022964"/>
    </source>
</evidence>
<evidence type="ECO:0000256" key="2">
    <source>
        <dbReference type="ARBA" id="ARBA00022723"/>
    </source>
</evidence>
<feature type="binding site" evidence="7">
    <location>
        <position position="97"/>
    </location>
    <ligand>
        <name>Fe cation</name>
        <dbReference type="ChEBI" id="CHEBI:24875"/>
        <note>catalytic</note>
    </ligand>
</feature>
<dbReference type="PANTHER" id="PTHR12918:SF1">
    <property type="entry name" value="CYSTEINE DIOXYGENASE TYPE 1"/>
    <property type="match status" value="1"/>
</dbReference>
<keyword evidence="9" id="KW-1185">Reference proteome</keyword>
<evidence type="ECO:0000256" key="4">
    <source>
        <dbReference type="ARBA" id="ARBA00023002"/>
    </source>
</evidence>
<evidence type="ECO:0000313" key="8">
    <source>
        <dbReference type="EMBL" id="OZI37635.1"/>
    </source>
</evidence>
<dbReference type="EMBL" id="NEVM01000001">
    <property type="protein sequence ID" value="OZI37635.1"/>
    <property type="molecule type" value="Genomic_DNA"/>
</dbReference>
<evidence type="ECO:0000313" key="9">
    <source>
        <dbReference type="Proteomes" id="UP000216020"/>
    </source>
</evidence>
<dbReference type="InterPro" id="IPR011051">
    <property type="entry name" value="RmlC_Cupin_sf"/>
</dbReference>
<dbReference type="PANTHER" id="PTHR12918">
    <property type="entry name" value="CYSTEINE DIOXYGENASE"/>
    <property type="match status" value="1"/>
</dbReference>
<evidence type="ECO:0000256" key="5">
    <source>
        <dbReference type="ARBA" id="ARBA00023004"/>
    </source>
</evidence>
<dbReference type="SUPFAM" id="SSF51182">
    <property type="entry name" value="RmlC-like cupins"/>
    <property type="match status" value="1"/>
</dbReference>
<dbReference type="Gene3D" id="2.60.120.10">
    <property type="entry name" value="Jelly Rolls"/>
    <property type="match status" value="1"/>
</dbReference>
<accession>A0A261SKD8</accession>
<dbReference type="InterPro" id="IPR014710">
    <property type="entry name" value="RmlC-like_jellyroll"/>
</dbReference>
<evidence type="ECO:0000256" key="7">
    <source>
        <dbReference type="PIRSR" id="PIRSR610300-51"/>
    </source>
</evidence>
<comment type="caution">
    <text evidence="8">The sequence shown here is derived from an EMBL/GenBank/DDBJ whole genome shotgun (WGS) entry which is preliminary data.</text>
</comment>
<dbReference type="OrthoDB" id="7059163at2"/>
<feature type="binding site" evidence="7">
    <location>
        <position position="148"/>
    </location>
    <ligand>
        <name>Fe cation</name>
        <dbReference type="ChEBI" id="CHEBI:24875"/>
        <note>catalytic</note>
    </ligand>
</feature>
<reference evidence="9" key="1">
    <citation type="submission" date="2017-05" db="EMBL/GenBank/DDBJ databases">
        <title>Complete and WGS of Bordetella genogroups.</title>
        <authorList>
            <person name="Spilker T."/>
            <person name="Lipuma J."/>
        </authorList>
    </citation>
    <scope>NUCLEOTIDE SEQUENCE [LARGE SCALE GENOMIC DNA]</scope>
    <source>
        <strain evidence="9">AU16122</strain>
    </source>
</reference>
<dbReference type="RefSeq" id="WP_094851737.1">
    <property type="nucleotide sequence ID" value="NZ_NEVM01000001.1"/>
</dbReference>
<dbReference type="GO" id="GO:0019448">
    <property type="term" value="P:L-cysteine catabolic process"/>
    <property type="evidence" value="ECO:0007669"/>
    <property type="project" value="TreeGrafter"/>
</dbReference>
<protein>
    <submittedName>
        <fullName evidence="8">Cysteine dioxygenase</fullName>
    </submittedName>
</protein>
<dbReference type="Proteomes" id="UP000216020">
    <property type="component" value="Unassembled WGS sequence"/>
</dbReference>
<evidence type="ECO:0000256" key="6">
    <source>
        <dbReference type="PIRSR" id="PIRSR610300-50"/>
    </source>
</evidence>
<name>A0A261SKD8_9BORD</name>
<proteinExistence type="inferred from homology"/>
<keyword evidence="6" id="KW-0883">Thioether bond</keyword>
<evidence type="ECO:0000256" key="1">
    <source>
        <dbReference type="ARBA" id="ARBA00006622"/>
    </source>
</evidence>
<keyword evidence="3 8" id="KW-0223">Dioxygenase</keyword>
<dbReference type="AlphaFoldDB" id="A0A261SKD8"/>
<keyword evidence="5 7" id="KW-0408">Iron</keyword>